<keyword evidence="1" id="KW-1133">Transmembrane helix</keyword>
<dbReference type="AlphaFoldDB" id="A0A1J4JMY5"/>
<feature type="transmembrane region" description="Helical" evidence="1">
    <location>
        <begin position="265"/>
        <end position="283"/>
    </location>
</feature>
<organism evidence="3 4">
    <name type="scientific">Tritrichomonas foetus</name>
    <dbReference type="NCBI Taxonomy" id="1144522"/>
    <lineage>
        <taxon>Eukaryota</taxon>
        <taxon>Metamonada</taxon>
        <taxon>Parabasalia</taxon>
        <taxon>Tritrichomonadida</taxon>
        <taxon>Tritrichomonadidae</taxon>
        <taxon>Tritrichomonas</taxon>
    </lineage>
</organism>
<keyword evidence="1" id="KW-0812">Transmembrane</keyword>
<accession>A0A1J4JMY5</accession>
<keyword evidence="1" id="KW-0472">Membrane</keyword>
<comment type="caution">
    <text evidence="3">The sequence shown here is derived from an EMBL/GenBank/DDBJ whole genome shotgun (WGS) entry which is preliminary data.</text>
</comment>
<dbReference type="Proteomes" id="UP000179807">
    <property type="component" value="Unassembled WGS sequence"/>
</dbReference>
<feature type="transmembrane region" description="Helical" evidence="1">
    <location>
        <begin position="239"/>
        <end position="259"/>
    </location>
</feature>
<feature type="chain" id="PRO_5013221466" description="Intimal thickness related receptor IRP domain-containing protein" evidence="2">
    <location>
        <begin position="21"/>
        <end position="400"/>
    </location>
</feature>
<evidence type="ECO:0000256" key="1">
    <source>
        <dbReference type="SAM" id="Phobius"/>
    </source>
</evidence>
<feature type="signal peptide" evidence="2">
    <location>
        <begin position="1"/>
        <end position="20"/>
    </location>
</feature>
<feature type="transmembrane region" description="Helical" evidence="1">
    <location>
        <begin position="206"/>
        <end position="227"/>
    </location>
</feature>
<evidence type="ECO:0008006" key="5">
    <source>
        <dbReference type="Google" id="ProtNLM"/>
    </source>
</evidence>
<proteinExistence type="predicted"/>
<dbReference type="EMBL" id="MLAK01000955">
    <property type="protein sequence ID" value="OHT00435.1"/>
    <property type="molecule type" value="Genomic_DNA"/>
</dbReference>
<feature type="transmembrane region" description="Helical" evidence="1">
    <location>
        <begin position="321"/>
        <end position="338"/>
    </location>
</feature>
<sequence length="400" mass="47081">MKMFLFFLLFRRSFIIQTWGEKAILDKFGFLTDGCYEFNFTEVKANFVFASLCTKSEFKRIRKIKSLCKLPEDEYPAISNLIQVYDDGAYFSGNISEGQILYPVFSACNLKHARYKLTYILQNENSKLDSRMIPCMITKPICLTIYSILGLVWVLNWVFNCKVKNSLHAHFTISIFASILFLLFQTMEIFHFSKSEGKTVYQFLRIIFRMIQFFSIFSMVLVIANGVCSIHLEIPFIQLLQSVLISFGVIAPSSILEMIETPRDAFRIECVSIFIALRLYFLLKYLQLFNSSVELFFKDNQVISLDEIKEKTKEFKRFRSHFRHILCYMIVLFLVLSIDDFRLIYYWVSQMLQDGILFAILCESGWICRLQSVALVIEAENLENRNGIRWEKMRLETMRK</sequence>
<dbReference type="GeneID" id="94843453"/>
<evidence type="ECO:0000256" key="2">
    <source>
        <dbReference type="SAM" id="SignalP"/>
    </source>
</evidence>
<reference evidence="3" key="1">
    <citation type="submission" date="2016-10" db="EMBL/GenBank/DDBJ databases">
        <authorList>
            <person name="Benchimol M."/>
            <person name="Almeida L.G."/>
            <person name="Vasconcelos A.T."/>
            <person name="Perreira-Neves A."/>
            <person name="Rosa I.A."/>
            <person name="Tasca T."/>
            <person name="Bogo M.R."/>
            <person name="de Souza W."/>
        </authorList>
    </citation>
    <scope>NUCLEOTIDE SEQUENCE [LARGE SCALE GENOMIC DNA]</scope>
    <source>
        <strain evidence="3">K</strain>
    </source>
</reference>
<keyword evidence="2" id="KW-0732">Signal</keyword>
<name>A0A1J4JMY5_9EUKA</name>
<protein>
    <recommendedName>
        <fullName evidence="5">Intimal thickness related receptor IRP domain-containing protein</fullName>
    </recommendedName>
</protein>
<evidence type="ECO:0000313" key="3">
    <source>
        <dbReference type="EMBL" id="OHT00435.1"/>
    </source>
</evidence>
<gene>
    <name evidence="3" type="ORF">TRFO_32889</name>
</gene>
<feature type="transmembrane region" description="Helical" evidence="1">
    <location>
        <begin position="167"/>
        <end position="186"/>
    </location>
</feature>
<dbReference type="VEuPathDB" id="TrichDB:TRFO_32889"/>
<evidence type="ECO:0000313" key="4">
    <source>
        <dbReference type="Proteomes" id="UP000179807"/>
    </source>
</evidence>
<feature type="transmembrane region" description="Helical" evidence="1">
    <location>
        <begin position="136"/>
        <end position="155"/>
    </location>
</feature>
<dbReference type="RefSeq" id="XP_068353571.1">
    <property type="nucleotide sequence ID" value="XM_068508749.1"/>
</dbReference>
<keyword evidence="4" id="KW-1185">Reference proteome</keyword>